<name>A0A0N0CUY0_9BACI</name>
<accession>A0A0N0CUY0</accession>
<comment type="caution">
    <text evidence="1">The sequence shown here is derived from an EMBL/GenBank/DDBJ whole genome shotgun (WGS) entry which is preliminary data.</text>
</comment>
<organism evidence="1 2">
    <name type="scientific">Lysinibacillus macroides</name>
    <dbReference type="NCBI Taxonomy" id="33935"/>
    <lineage>
        <taxon>Bacteria</taxon>
        <taxon>Bacillati</taxon>
        <taxon>Bacillota</taxon>
        <taxon>Bacilli</taxon>
        <taxon>Bacillales</taxon>
        <taxon>Bacillaceae</taxon>
        <taxon>Lysinibacillus</taxon>
    </lineage>
</organism>
<dbReference type="AlphaFoldDB" id="A0A0N0CUY0"/>
<reference evidence="1 2" key="1">
    <citation type="submission" date="2015-07" db="EMBL/GenBank/DDBJ databases">
        <title>Genome sequencing project for genomic taxonomy and phylogenomics of Bacillus-like bacteria.</title>
        <authorList>
            <person name="Liu B."/>
            <person name="Wang J."/>
            <person name="Zhu Y."/>
            <person name="Liu G."/>
            <person name="Chen Q."/>
            <person name="Chen Z."/>
            <person name="Che J."/>
            <person name="Ge C."/>
            <person name="Shi H."/>
            <person name="Pan Z."/>
            <person name="Liu X."/>
        </authorList>
    </citation>
    <scope>NUCLEOTIDE SEQUENCE [LARGE SCALE GENOMIC DNA]</scope>
    <source>
        <strain evidence="1 2">DSM 54</strain>
    </source>
</reference>
<keyword evidence="2" id="KW-1185">Reference proteome</keyword>
<dbReference type="PATRIC" id="fig|33935.3.peg.1874"/>
<evidence type="ECO:0000313" key="2">
    <source>
        <dbReference type="Proteomes" id="UP000037977"/>
    </source>
</evidence>
<protein>
    <submittedName>
        <fullName evidence="1">Uncharacterized protein</fullName>
    </submittedName>
</protein>
<dbReference type="Proteomes" id="UP000037977">
    <property type="component" value="Unassembled WGS sequence"/>
</dbReference>
<proteinExistence type="predicted"/>
<evidence type="ECO:0000313" key="1">
    <source>
        <dbReference type="EMBL" id="KOY80644.1"/>
    </source>
</evidence>
<dbReference type="RefSeq" id="WP_053995885.1">
    <property type="nucleotide sequence ID" value="NZ_CP065643.1"/>
</dbReference>
<dbReference type="EMBL" id="LGCI01000010">
    <property type="protein sequence ID" value="KOY80644.1"/>
    <property type="molecule type" value="Genomic_DNA"/>
</dbReference>
<sequence length="121" mass="13637">MKKVTAILSALFAVFIVFGMMEKASASELDQELKEDLPSNFFTETSIIDEHEHEYEHEHDTFAHDSVIKSEQITPFVVCNHVGTLKQTKYIGIHSKCGGPLYYVYCKPCGKFTGKTICLCP</sequence>
<gene>
    <name evidence="1" type="ORF">ADM90_15705</name>
</gene>